<dbReference type="EMBL" id="CAJPEV010000064">
    <property type="protein sequence ID" value="CAG0879919.1"/>
    <property type="molecule type" value="Genomic_DNA"/>
</dbReference>
<dbReference type="Proteomes" id="UP000677054">
    <property type="component" value="Unassembled WGS sequence"/>
</dbReference>
<proteinExistence type="predicted"/>
<gene>
    <name evidence="1" type="ORF">DSTB1V02_LOCUS817</name>
</gene>
<name>A0A7R8X5A6_9CRUS</name>
<keyword evidence="2" id="KW-1185">Reference proteome</keyword>
<dbReference type="GO" id="GO:0008641">
    <property type="term" value="F:ubiquitin-like modifier activating enzyme activity"/>
    <property type="evidence" value="ECO:0007669"/>
    <property type="project" value="InterPro"/>
</dbReference>
<evidence type="ECO:0000313" key="1">
    <source>
        <dbReference type="EMBL" id="CAD7240811.1"/>
    </source>
</evidence>
<dbReference type="InterPro" id="IPR035985">
    <property type="entry name" value="Ubiquitin-activating_enz"/>
</dbReference>
<sequence length="67" mass="7259">MTVGPSFRDDLIQEMVRYGGSELHTVAAFVGGCAAHESIKLLTCQYVPLDNTLIYNGLTGSCATFKF</sequence>
<dbReference type="AlphaFoldDB" id="A0A7R8X5A6"/>
<reference evidence="1" key="1">
    <citation type="submission" date="2020-11" db="EMBL/GenBank/DDBJ databases">
        <authorList>
            <person name="Tran Van P."/>
        </authorList>
    </citation>
    <scope>NUCLEOTIDE SEQUENCE</scope>
</reference>
<protein>
    <submittedName>
        <fullName evidence="1">Uncharacterized protein</fullName>
    </submittedName>
</protein>
<dbReference type="Gene3D" id="3.40.50.720">
    <property type="entry name" value="NAD(P)-binding Rossmann-like Domain"/>
    <property type="match status" value="1"/>
</dbReference>
<evidence type="ECO:0000313" key="2">
    <source>
        <dbReference type="Proteomes" id="UP000677054"/>
    </source>
</evidence>
<dbReference type="SUPFAM" id="SSF69572">
    <property type="entry name" value="Activating enzymes of the ubiquitin-like proteins"/>
    <property type="match status" value="1"/>
</dbReference>
<dbReference type="EMBL" id="LR899581">
    <property type="protein sequence ID" value="CAD7240811.1"/>
    <property type="molecule type" value="Genomic_DNA"/>
</dbReference>
<accession>A0A7R8X5A6</accession>
<organism evidence="1">
    <name type="scientific">Darwinula stevensoni</name>
    <dbReference type="NCBI Taxonomy" id="69355"/>
    <lineage>
        <taxon>Eukaryota</taxon>
        <taxon>Metazoa</taxon>
        <taxon>Ecdysozoa</taxon>
        <taxon>Arthropoda</taxon>
        <taxon>Crustacea</taxon>
        <taxon>Oligostraca</taxon>
        <taxon>Ostracoda</taxon>
        <taxon>Podocopa</taxon>
        <taxon>Podocopida</taxon>
        <taxon>Darwinulocopina</taxon>
        <taxon>Darwinuloidea</taxon>
        <taxon>Darwinulidae</taxon>
        <taxon>Darwinula</taxon>
    </lineage>
</organism>
<dbReference type="OrthoDB" id="1708823at2759"/>